<dbReference type="EMBL" id="VBTH01000002">
    <property type="protein sequence ID" value="TLQ05329.1"/>
    <property type="molecule type" value="Genomic_DNA"/>
</dbReference>
<keyword evidence="4 8" id="KW-0238">DNA-binding</keyword>
<dbReference type="NCBIfam" id="TIGR01462">
    <property type="entry name" value="greA"/>
    <property type="match status" value="1"/>
</dbReference>
<dbReference type="InterPro" id="IPR036805">
    <property type="entry name" value="Tscrpt_elong_fac_GreA/B_N_sf"/>
</dbReference>
<dbReference type="InterPro" id="IPR006359">
    <property type="entry name" value="Tscrpt_elong_fac_GreA"/>
</dbReference>
<dbReference type="RefSeq" id="WP_057802379.1">
    <property type="nucleotide sequence ID" value="NZ_JQBX01000006.1"/>
</dbReference>
<keyword evidence="12" id="KW-0251">Elongation factor</keyword>
<dbReference type="STRING" id="331679.IV81_GL001462"/>
<dbReference type="PATRIC" id="fig|331679.3.peg.1496"/>
<evidence type="ECO:0000256" key="5">
    <source>
        <dbReference type="ARBA" id="ARBA00023163"/>
    </source>
</evidence>
<dbReference type="InterPro" id="IPR028624">
    <property type="entry name" value="Tscrpt_elong_fac_GreA/B"/>
</dbReference>
<evidence type="ECO:0000313" key="12">
    <source>
        <dbReference type="EMBL" id="KRN94283.1"/>
    </source>
</evidence>
<dbReference type="NCBIfam" id="NF001263">
    <property type="entry name" value="PRK00226.1-4"/>
    <property type="match status" value="1"/>
</dbReference>
<comment type="similarity">
    <text evidence="1 8 9">Belongs to the GreA/GreB family.</text>
</comment>
<evidence type="ECO:0000256" key="1">
    <source>
        <dbReference type="ARBA" id="ARBA00008213"/>
    </source>
</evidence>
<evidence type="ECO:0000313" key="14">
    <source>
        <dbReference type="Proteomes" id="UP000051859"/>
    </source>
</evidence>
<evidence type="ECO:0000256" key="8">
    <source>
        <dbReference type="HAMAP-Rule" id="MF_00105"/>
    </source>
</evidence>
<dbReference type="InterPro" id="IPR023459">
    <property type="entry name" value="Tscrpt_elong_fac_GreA/B_fam"/>
</dbReference>
<dbReference type="SUPFAM" id="SSF46557">
    <property type="entry name" value="GreA transcript cleavage protein, N-terminal domain"/>
    <property type="match status" value="1"/>
</dbReference>
<proteinExistence type="inferred from homology"/>
<reference evidence="13 15" key="2">
    <citation type="submission" date="2019-05" db="EMBL/GenBank/DDBJ databases">
        <title>The metagenome of a microbial culture collection derived from dairy environment covers the genomic content of the human microbiome.</title>
        <authorList>
            <person name="Roder T."/>
            <person name="Wuthrich D."/>
            <person name="Sattari Z."/>
            <person name="Von Ah U."/>
            <person name="Bar C."/>
            <person name="Ronchi F."/>
            <person name="Macpherson A.J."/>
            <person name="Ganal-Vonarburg S.C."/>
            <person name="Bruggmann R."/>
            <person name="Vergeres G."/>
        </authorList>
    </citation>
    <scope>NUCLEOTIDE SEQUENCE [LARGE SCALE GENOMIC DNA]</scope>
    <source>
        <strain evidence="13 15">FAM 18815</strain>
    </source>
</reference>
<dbReference type="InterPro" id="IPR001437">
    <property type="entry name" value="Tscrpt_elong_fac_GreA/B_C"/>
</dbReference>
<evidence type="ECO:0000256" key="9">
    <source>
        <dbReference type="RuleBase" id="RU000556"/>
    </source>
</evidence>
<comment type="function">
    <text evidence="6 8 9">Necessary for efficient RNA polymerase transcription elongation past template-encoded arresting sites. The arresting sites in DNA have the property of trapping a certain fraction of elongating RNA polymerases that pass through, resulting in locked ternary complexes. Cleavage of the nascent transcript by cleavage factors such as GreA or GreB allows the resumption of elongation from the new 3'terminus. GreA releases sequences of 2 to 3 nucleotides.</text>
</comment>
<dbReference type="InterPro" id="IPR036953">
    <property type="entry name" value="GreA/GreB_C_sf"/>
</dbReference>
<evidence type="ECO:0000313" key="15">
    <source>
        <dbReference type="Proteomes" id="UP000305541"/>
    </source>
</evidence>
<keyword evidence="14" id="KW-1185">Reference proteome</keyword>
<dbReference type="GO" id="GO:0070063">
    <property type="term" value="F:RNA polymerase binding"/>
    <property type="evidence" value="ECO:0007669"/>
    <property type="project" value="InterPro"/>
</dbReference>
<name>A0A0R2KXM2_9LACO</name>
<dbReference type="Pfam" id="PF01272">
    <property type="entry name" value="GreA_GreB"/>
    <property type="match status" value="1"/>
</dbReference>
<dbReference type="Proteomes" id="UP000305541">
    <property type="component" value="Unassembled WGS sequence"/>
</dbReference>
<evidence type="ECO:0000313" key="13">
    <source>
        <dbReference type="EMBL" id="TLQ05329.1"/>
    </source>
</evidence>
<dbReference type="GO" id="GO:0003677">
    <property type="term" value="F:DNA binding"/>
    <property type="evidence" value="ECO:0007669"/>
    <property type="project" value="UniProtKB-UniRule"/>
</dbReference>
<feature type="domain" description="Transcription elongation factor GreA/GreB C-terminal" evidence="10">
    <location>
        <begin position="81"/>
        <end position="154"/>
    </location>
</feature>
<dbReference type="InterPro" id="IPR022691">
    <property type="entry name" value="Tscrpt_elong_fac_GreA/B_N"/>
</dbReference>
<dbReference type="EMBL" id="JQBX01000006">
    <property type="protein sequence ID" value="KRN94283.1"/>
    <property type="molecule type" value="Genomic_DNA"/>
</dbReference>
<keyword evidence="5 8" id="KW-0804">Transcription</keyword>
<dbReference type="Pfam" id="PF03449">
    <property type="entry name" value="GreA_GreB_N"/>
    <property type="match status" value="1"/>
</dbReference>
<evidence type="ECO:0000256" key="7">
    <source>
        <dbReference type="ARBA" id="ARBA00030776"/>
    </source>
</evidence>
<dbReference type="PANTHER" id="PTHR30437">
    <property type="entry name" value="TRANSCRIPTION ELONGATION FACTOR GREA"/>
    <property type="match status" value="1"/>
</dbReference>
<evidence type="ECO:0000256" key="6">
    <source>
        <dbReference type="ARBA" id="ARBA00024916"/>
    </source>
</evidence>
<dbReference type="Proteomes" id="UP000051859">
    <property type="component" value="Unassembled WGS sequence"/>
</dbReference>
<protein>
    <recommendedName>
        <fullName evidence="2 8">Transcription elongation factor GreA</fullName>
    </recommendedName>
    <alternativeName>
        <fullName evidence="7 8">Transcript cleavage factor GreA</fullName>
    </alternativeName>
</protein>
<keyword evidence="12" id="KW-0648">Protein biosynthesis</keyword>
<dbReference type="InterPro" id="IPR018151">
    <property type="entry name" value="TF_GreA/GreB_CS"/>
</dbReference>
<reference evidence="12 14" key="1">
    <citation type="journal article" date="2015" name="Genome Announc.">
        <title>Expanding the biotechnology potential of lactobacilli through comparative genomics of 213 strains and associated genera.</title>
        <authorList>
            <person name="Sun Z."/>
            <person name="Harris H.M."/>
            <person name="McCann A."/>
            <person name="Guo C."/>
            <person name="Argimon S."/>
            <person name="Zhang W."/>
            <person name="Yang X."/>
            <person name="Jeffery I.B."/>
            <person name="Cooney J.C."/>
            <person name="Kagawa T.F."/>
            <person name="Liu W."/>
            <person name="Song Y."/>
            <person name="Salvetti E."/>
            <person name="Wrobel A."/>
            <person name="Rasinkangas P."/>
            <person name="Parkhill J."/>
            <person name="Rea M.C."/>
            <person name="O'Sullivan O."/>
            <person name="Ritari J."/>
            <person name="Douillard F.P."/>
            <person name="Paul Ross R."/>
            <person name="Yang R."/>
            <person name="Briner A.E."/>
            <person name="Felis G.E."/>
            <person name="de Vos W.M."/>
            <person name="Barrangou R."/>
            <person name="Klaenhammer T.R."/>
            <person name="Caufield P.W."/>
            <person name="Cui Y."/>
            <person name="Zhang H."/>
            <person name="O'Toole P.W."/>
        </authorList>
    </citation>
    <scope>NUCLEOTIDE SEQUENCE [LARGE SCALE GENOMIC DNA]</scope>
    <source>
        <strain evidence="12 14">DSM 18001</strain>
    </source>
</reference>
<dbReference type="GO" id="GO:0006354">
    <property type="term" value="P:DNA-templated transcription elongation"/>
    <property type="evidence" value="ECO:0007669"/>
    <property type="project" value="TreeGrafter"/>
</dbReference>
<dbReference type="SUPFAM" id="SSF54534">
    <property type="entry name" value="FKBP-like"/>
    <property type="match status" value="1"/>
</dbReference>
<organism evidence="12 14">
    <name type="scientific">Pediococcus stilesii</name>
    <dbReference type="NCBI Taxonomy" id="331679"/>
    <lineage>
        <taxon>Bacteria</taxon>
        <taxon>Bacillati</taxon>
        <taxon>Bacillota</taxon>
        <taxon>Bacilli</taxon>
        <taxon>Lactobacillales</taxon>
        <taxon>Lactobacillaceae</taxon>
        <taxon>Pediococcus</taxon>
    </lineage>
</organism>
<dbReference type="Gene3D" id="3.10.50.30">
    <property type="entry name" value="Transcription elongation factor, GreA/GreB, C-terminal domain"/>
    <property type="match status" value="1"/>
</dbReference>
<keyword evidence="3 8" id="KW-0805">Transcription regulation</keyword>
<dbReference type="PROSITE" id="PS00829">
    <property type="entry name" value="GREAB_1"/>
    <property type="match status" value="1"/>
</dbReference>
<sequence length="154" mass="17473">MQPSFVPMTQNGYDKINAEINQLKQTRPTLIKALADARALGDLSENAEYSSAKRDLRRLEGRLRYLQRQISYSKIIKPSNSSRIDLGSQVKICFLEDQFETSYEIVGKHEADVEKAKLSYQSPLGSALMHHQVQDIVTILAPDMSYQVKILEIS</sequence>
<dbReference type="FunFam" id="1.10.287.180:FF:000001">
    <property type="entry name" value="Transcription elongation factor GreA"/>
    <property type="match status" value="1"/>
</dbReference>
<dbReference type="GO" id="GO:0032784">
    <property type="term" value="P:regulation of DNA-templated transcription elongation"/>
    <property type="evidence" value="ECO:0007669"/>
    <property type="project" value="UniProtKB-UniRule"/>
</dbReference>
<dbReference type="Gene3D" id="1.10.287.180">
    <property type="entry name" value="Transcription elongation factor, GreA/GreB, N-terminal domain"/>
    <property type="match status" value="1"/>
</dbReference>
<evidence type="ECO:0000256" key="3">
    <source>
        <dbReference type="ARBA" id="ARBA00023015"/>
    </source>
</evidence>
<dbReference type="GO" id="GO:0003746">
    <property type="term" value="F:translation elongation factor activity"/>
    <property type="evidence" value="ECO:0007669"/>
    <property type="project" value="UniProtKB-KW"/>
</dbReference>
<dbReference type="OrthoDB" id="9808774at2"/>
<dbReference type="PIRSF" id="PIRSF006092">
    <property type="entry name" value="GreA_GreB"/>
    <property type="match status" value="1"/>
</dbReference>
<dbReference type="AlphaFoldDB" id="A0A0R2KXM2"/>
<accession>A0A0R2KXM2</accession>
<dbReference type="PANTHER" id="PTHR30437:SF4">
    <property type="entry name" value="TRANSCRIPTION ELONGATION FACTOR GREA"/>
    <property type="match status" value="1"/>
</dbReference>
<gene>
    <name evidence="8 13" type="primary">greA</name>
    <name evidence="13" type="ORF">FEZ51_01350</name>
    <name evidence="12" type="ORF">IV81_GL001462</name>
</gene>
<evidence type="ECO:0000259" key="11">
    <source>
        <dbReference type="Pfam" id="PF03449"/>
    </source>
</evidence>
<evidence type="ECO:0000256" key="4">
    <source>
        <dbReference type="ARBA" id="ARBA00023125"/>
    </source>
</evidence>
<evidence type="ECO:0000259" key="10">
    <source>
        <dbReference type="Pfam" id="PF01272"/>
    </source>
</evidence>
<dbReference type="HAMAP" id="MF_00105">
    <property type="entry name" value="GreA_GreB"/>
    <property type="match status" value="1"/>
</dbReference>
<evidence type="ECO:0000256" key="2">
    <source>
        <dbReference type="ARBA" id="ARBA00013729"/>
    </source>
</evidence>
<feature type="domain" description="Transcription elongation factor GreA/GreB N-terminal" evidence="11">
    <location>
        <begin position="6"/>
        <end position="75"/>
    </location>
</feature>
<comment type="caution">
    <text evidence="12">The sequence shown here is derived from an EMBL/GenBank/DDBJ whole genome shotgun (WGS) entry which is preliminary data.</text>
</comment>